<name>X1V3T7_9ZZZZ</name>
<comment type="caution">
    <text evidence="1">The sequence shown here is derived from an EMBL/GenBank/DDBJ whole genome shotgun (WGS) entry which is preliminary data.</text>
</comment>
<dbReference type="EMBL" id="BARW01037393">
    <property type="protein sequence ID" value="GAJ24364.1"/>
    <property type="molecule type" value="Genomic_DNA"/>
</dbReference>
<feature type="non-terminal residue" evidence="1">
    <location>
        <position position="1"/>
    </location>
</feature>
<reference evidence="1" key="1">
    <citation type="journal article" date="2014" name="Front. Microbiol.">
        <title>High frequency of phylogenetically diverse reductive dehalogenase-homologous genes in deep subseafloor sedimentary metagenomes.</title>
        <authorList>
            <person name="Kawai M."/>
            <person name="Futagami T."/>
            <person name="Toyoda A."/>
            <person name="Takaki Y."/>
            <person name="Nishi S."/>
            <person name="Hori S."/>
            <person name="Arai W."/>
            <person name="Tsubouchi T."/>
            <person name="Morono Y."/>
            <person name="Uchiyama I."/>
            <person name="Ito T."/>
            <person name="Fujiyama A."/>
            <person name="Inagaki F."/>
            <person name="Takami H."/>
        </authorList>
    </citation>
    <scope>NUCLEOTIDE SEQUENCE</scope>
    <source>
        <strain evidence="1">Expedition CK06-06</strain>
    </source>
</reference>
<dbReference type="AlphaFoldDB" id="X1V3T7"/>
<gene>
    <name evidence="1" type="ORF">S12H4_57742</name>
</gene>
<evidence type="ECO:0000313" key="1">
    <source>
        <dbReference type="EMBL" id="GAJ24364.1"/>
    </source>
</evidence>
<accession>X1V3T7</accession>
<sequence length="74" mass="8055">RHGKEPVADVNVEEQITIIHMFDVIKSLSGKIVAERQAEAHGKHIIAAALVETHFPTVRSSAGIAIKQLCDCLL</sequence>
<proteinExistence type="predicted"/>
<protein>
    <submittedName>
        <fullName evidence="1">Uncharacterized protein</fullName>
    </submittedName>
</protein>
<organism evidence="1">
    <name type="scientific">marine sediment metagenome</name>
    <dbReference type="NCBI Taxonomy" id="412755"/>
    <lineage>
        <taxon>unclassified sequences</taxon>
        <taxon>metagenomes</taxon>
        <taxon>ecological metagenomes</taxon>
    </lineage>
</organism>